<evidence type="ECO:0000259" key="2">
    <source>
        <dbReference type="Pfam" id="PF07179"/>
    </source>
</evidence>
<protein>
    <recommendedName>
        <fullName evidence="2">SseB protein N-terminal domain-containing protein</fullName>
    </recommendedName>
</protein>
<reference evidence="3" key="1">
    <citation type="submission" date="2021-01" db="EMBL/GenBank/DDBJ databases">
        <title>Whole genome shotgun sequence of Actinocatenispora rupis NBRC 107355.</title>
        <authorList>
            <person name="Komaki H."/>
            <person name="Tamura T."/>
        </authorList>
    </citation>
    <scope>NUCLEOTIDE SEQUENCE</scope>
    <source>
        <strain evidence="3">NBRC 107355</strain>
    </source>
</reference>
<name>A0A8J3NAE7_9ACTN</name>
<feature type="compositionally biased region" description="Acidic residues" evidence="1">
    <location>
        <begin position="155"/>
        <end position="170"/>
    </location>
</feature>
<feature type="domain" description="SseB protein N-terminal" evidence="2">
    <location>
        <begin position="20"/>
        <end position="115"/>
    </location>
</feature>
<feature type="compositionally biased region" description="Pro residues" evidence="1">
    <location>
        <begin position="129"/>
        <end position="140"/>
    </location>
</feature>
<evidence type="ECO:0000313" key="3">
    <source>
        <dbReference type="EMBL" id="GID09472.1"/>
    </source>
</evidence>
<gene>
    <name evidence="3" type="ORF">Aru02nite_03610</name>
</gene>
<dbReference type="EMBL" id="BOMB01000001">
    <property type="protein sequence ID" value="GID09472.1"/>
    <property type="molecule type" value="Genomic_DNA"/>
</dbReference>
<dbReference type="Proteomes" id="UP000612808">
    <property type="component" value="Unassembled WGS sequence"/>
</dbReference>
<feature type="region of interest" description="Disordered" evidence="1">
    <location>
        <begin position="124"/>
        <end position="223"/>
    </location>
</feature>
<sequence length="383" mass="41244">MAEFEPVNELEFRMRAALATGDQETYLRLLAAADLVLPVGGTVVDAWPTVVSEGQTFVAAYTSPAAMAVSTTGQFEGGRAVAFRDLVAAWPDPAWSLVVDPGLPLAAHLPASLIRQMAGGEFGVQDTVPLPPADPDPPAADPVGASPAAATTGAETDDHDDLADELDDGPAGDLDGERAGRPVSPAAEVPEEPPRDWPPRYAADEPAAPVEAEEPDTDPVPTVMQKVIPPDQVGFYLDKGYDWVAGYVHRWQDAAELETVPDIVRNLGLAYAGSPFSVTDDAVHVLRWTAYRSELYRVPIGGTDESAVDETPGGWVVEHPPFSGTGEVPGSRLRIPEYKIDSIRLPHQAEMWRIGADGSHRFMAVYDADEQRWLVNRELVREV</sequence>
<evidence type="ECO:0000313" key="4">
    <source>
        <dbReference type="Proteomes" id="UP000612808"/>
    </source>
</evidence>
<dbReference type="InterPro" id="IPR009839">
    <property type="entry name" value="SseB_N"/>
</dbReference>
<keyword evidence="4" id="KW-1185">Reference proteome</keyword>
<feature type="compositionally biased region" description="Low complexity" evidence="1">
    <location>
        <begin position="141"/>
        <end position="150"/>
    </location>
</feature>
<dbReference type="RefSeq" id="WP_203654301.1">
    <property type="nucleotide sequence ID" value="NZ_BAAAZM010000010.1"/>
</dbReference>
<accession>A0A8J3NAE7</accession>
<dbReference type="Pfam" id="PF07179">
    <property type="entry name" value="SseB"/>
    <property type="match status" value="1"/>
</dbReference>
<organism evidence="3 4">
    <name type="scientific">Actinocatenispora rupis</name>
    <dbReference type="NCBI Taxonomy" id="519421"/>
    <lineage>
        <taxon>Bacteria</taxon>
        <taxon>Bacillati</taxon>
        <taxon>Actinomycetota</taxon>
        <taxon>Actinomycetes</taxon>
        <taxon>Micromonosporales</taxon>
        <taxon>Micromonosporaceae</taxon>
        <taxon>Actinocatenispora</taxon>
    </lineage>
</organism>
<proteinExistence type="predicted"/>
<dbReference type="AlphaFoldDB" id="A0A8J3NAE7"/>
<comment type="caution">
    <text evidence="3">The sequence shown here is derived from an EMBL/GenBank/DDBJ whole genome shotgun (WGS) entry which is preliminary data.</text>
</comment>
<evidence type="ECO:0000256" key="1">
    <source>
        <dbReference type="SAM" id="MobiDB-lite"/>
    </source>
</evidence>